<dbReference type="EMBL" id="WTZA01000002">
    <property type="protein sequence ID" value="MXO75851.1"/>
    <property type="molecule type" value="Genomic_DNA"/>
</dbReference>
<feature type="transmembrane region" description="Helical" evidence="7">
    <location>
        <begin position="210"/>
        <end position="229"/>
    </location>
</feature>
<dbReference type="GO" id="GO:0016020">
    <property type="term" value="C:membrane"/>
    <property type="evidence" value="ECO:0007669"/>
    <property type="project" value="UniProtKB-SubCell"/>
</dbReference>
<comment type="similarity">
    <text evidence="2">Belongs to the TrbL/VirB6 family.</text>
</comment>
<feature type="region of interest" description="Disordered" evidence="6">
    <location>
        <begin position="360"/>
        <end position="396"/>
    </location>
</feature>
<feature type="transmembrane region" description="Helical" evidence="7">
    <location>
        <begin position="78"/>
        <end position="96"/>
    </location>
</feature>
<protein>
    <submittedName>
        <fullName evidence="8">Type VI secretion protein</fullName>
    </submittedName>
</protein>
<evidence type="ECO:0000256" key="7">
    <source>
        <dbReference type="SAM" id="Phobius"/>
    </source>
</evidence>
<dbReference type="RefSeq" id="WP_160611728.1">
    <property type="nucleotide sequence ID" value="NZ_WTZA01000002.1"/>
</dbReference>
<evidence type="ECO:0000256" key="6">
    <source>
        <dbReference type="SAM" id="MobiDB-lite"/>
    </source>
</evidence>
<dbReference type="OrthoDB" id="7400974at2"/>
<keyword evidence="4 7" id="KW-1133">Transmembrane helix</keyword>
<evidence type="ECO:0000313" key="8">
    <source>
        <dbReference type="EMBL" id="MXO75851.1"/>
    </source>
</evidence>
<comment type="subcellular location">
    <subcellularLocation>
        <location evidence="1">Membrane</location>
        <topology evidence="1">Multi-pass membrane protein</topology>
    </subcellularLocation>
</comment>
<dbReference type="Pfam" id="PF04610">
    <property type="entry name" value="TrbL"/>
    <property type="match status" value="1"/>
</dbReference>
<gene>
    <name evidence="8" type="ORF">GRI40_11550</name>
</gene>
<proteinExistence type="inferred from homology"/>
<feature type="transmembrane region" description="Helical" evidence="7">
    <location>
        <begin position="249"/>
        <end position="269"/>
    </location>
</feature>
<feature type="transmembrane region" description="Helical" evidence="7">
    <location>
        <begin position="44"/>
        <end position="66"/>
    </location>
</feature>
<comment type="caution">
    <text evidence="8">The sequence shown here is derived from an EMBL/GenBank/DDBJ whole genome shotgun (WGS) entry which is preliminary data.</text>
</comment>
<dbReference type="AlphaFoldDB" id="A0A6I4TEV7"/>
<feature type="compositionally biased region" description="Low complexity" evidence="6">
    <location>
        <begin position="360"/>
        <end position="375"/>
    </location>
</feature>
<dbReference type="GO" id="GO:0030255">
    <property type="term" value="P:protein secretion by the type IV secretion system"/>
    <property type="evidence" value="ECO:0007669"/>
    <property type="project" value="InterPro"/>
</dbReference>
<name>A0A6I4TEV7_9SPHN</name>
<keyword evidence="5 7" id="KW-0472">Membrane</keyword>
<evidence type="ECO:0000256" key="4">
    <source>
        <dbReference type="ARBA" id="ARBA00022989"/>
    </source>
</evidence>
<keyword evidence="9" id="KW-1185">Reference proteome</keyword>
<evidence type="ECO:0000256" key="2">
    <source>
        <dbReference type="ARBA" id="ARBA00007802"/>
    </source>
</evidence>
<keyword evidence="3 7" id="KW-0812">Transmembrane</keyword>
<evidence type="ECO:0000313" key="9">
    <source>
        <dbReference type="Proteomes" id="UP000439522"/>
    </source>
</evidence>
<evidence type="ECO:0000256" key="3">
    <source>
        <dbReference type="ARBA" id="ARBA00022692"/>
    </source>
</evidence>
<accession>A0A6I4TEV7</accession>
<evidence type="ECO:0000256" key="1">
    <source>
        <dbReference type="ARBA" id="ARBA00004141"/>
    </source>
</evidence>
<evidence type="ECO:0000256" key="5">
    <source>
        <dbReference type="ARBA" id="ARBA00023136"/>
    </source>
</evidence>
<dbReference type="Proteomes" id="UP000439522">
    <property type="component" value="Unassembled WGS sequence"/>
</dbReference>
<dbReference type="InterPro" id="IPR007688">
    <property type="entry name" value="Conjugal_tfr_TrbL/VirB6"/>
</dbReference>
<feature type="transmembrane region" description="Helical" evidence="7">
    <location>
        <begin position="165"/>
        <end position="198"/>
    </location>
</feature>
<sequence length="396" mass="39879">MSAACDQIAGQVGNGVAAALQAVDCVAGETTAAAFGRLFAPGGALLTVLTILLTLYVAFFAINLLLGRASLGVRSLTPRMMTLGLVLTFATSWVAYSSVVWNLAVGGPDQIATIITGSGGSATQVFAQKIDVVFQALQQASPGQAEGKDISAFSPEGMMWLGAMLFMLGTVGVLVTARIALAVLIAVGPIFVVMALFSGTRGLFTGWLKGLVMLALVPLLAVLGGSVMLELAVPILGSLTQTPGQIDSQAAMAFFLVGAVHMALMVMVLKVTGTMVGGWRVFGLVPDKDSRGGSGGAAATTAVMPAASPALPATAGAASAGPADRRIPVTAFATAPAANDAGVAGVAPGRHTRIVTNTVASAPGQQGPGNAPGVARARGIGSRFRAPPPRLSEKMK</sequence>
<reference evidence="8 9" key="1">
    <citation type="submission" date="2019-12" db="EMBL/GenBank/DDBJ databases">
        <title>Genomic-based taxomic classification of the family Erythrobacteraceae.</title>
        <authorList>
            <person name="Xu L."/>
        </authorList>
    </citation>
    <scope>NUCLEOTIDE SEQUENCE [LARGE SCALE GENOMIC DNA]</scope>
    <source>
        <strain evidence="8 9">100921-2</strain>
    </source>
</reference>
<organism evidence="8 9">
    <name type="scientific">Tsuneonella aeria</name>
    <dbReference type="NCBI Taxonomy" id="1837929"/>
    <lineage>
        <taxon>Bacteria</taxon>
        <taxon>Pseudomonadati</taxon>
        <taxon>Pseudomonadota</taxon>
        <taxon>Alphaproteobacteria</taxon>
        <taxon>Sphingomonadales</taxon>
        <taxon>Erythrobacteraceae</taxon>
        <taxon>Tsuneonella</taxon>
    </lineage>
</organism>